<keyword evidence="3" id="KW-1185">Reference proteome</keyword>
<keyword evidence="1" id="KW-0812">Transmembrane</keyword>
<protein>
    <recommendedName>
        <fullName evidence="4">DUF2975 domain-containing protein</fullName>
    </recommendedName>
</protein>
<reference evidence="2" key="1">
    <citation type="journal article" date="2014" name="Int. J. Syst. Evol. Microbiol.">
        <title>Complete genome sequence of Corynebacterium casei LMG S-19264T (=DSM 44701T), isolated from a smear-ripened cheese.</title>
        <authorList>
            <consortium name="US DOE Joint Genome Institute (JGI-PGF)"/>
            <person name="Walter F."/>
            <person name="Albersmeier A."/>
            <person name="Kalinowski J."/>
            <person name="Ruckert C."/>
        </authorList>
    </citation>
    <scope>NUCLEOTIDE SEQUENCE</scope>
    <source>
        <strain evidence="2">CGMCC 1.15360</strain>
    </source>
</reference>
<feature type="transmembrane region" description="Helical" evidence="1">
    <location>
        <begin position="58"/>
        <end position="80"/>
    </location>
</feature>
<feature type="transmembrane region" description="Helical" evidence="1">
    <location>
        <begin position="141"/>
        <end position="161"/>
    </location>
</feature>
<organism evidence="2 3">
    <name type="scientific">Croceicoccus mobilis</name>
    <dbReference type="NCBI Taxonomy" id="1703339"/>
    <lineage>
        <taxon>Bacteria</taxon>
        <taxon>Pseudomonadati</taxon>
        <taxon>Pseudomonadota</taxon>
        <taxon>Alphaproteobacteria</taxon>
        <taxon>Sphingomonadales</taxon>
        <taxon>Erythrobacteraceae</taxon>
        <taxon>Croceicoccus</taxon>
    </lineage>
</organism>
<dbReference type="RefSeq" id="WP_066774306.1">
    <property type="nucleotide sequence ID" value="NZ_BMIP01000004.1"/>
</dbReference>
<evidence type="ECO:0008006" key="4">
    <source>
        <dbReference type="Google" id="ProtNLM"/>
    </source>
</evidence>
<evidence type="ECO:0000313" key="2">
    <source>
        <dbReference type="EMBL" id="GGD71113.1"/>
    </source>
</evidence>
<dbReference type="Pfam" id="PF11188">
    <property type="entry name" value="DUF2975"/>
    <property type="match status" value="1"/>
</dbReference>
<proteinExistence type="predicted"/>
<dbReference type="Proteomes" id="UP000612349">
    <property type="component" value="Unassembled WGS sequence"/>
</dbReference>
<reference evidence="2" key="2">
    <citation type="submission" date="2020-09" db="EMBL/GenBank/DDBJ databases">
        <authorList>
            <person name="Sun Q."/>
            <person name="Zhou Y."/>
        </authorList>
    </citation>
    <scope>NUCLEOTIDE SEQUENCE</scope>
    <source>
        <strain evidence="2">CGMCC 1.15360</strain>
    </source>
</reference>
<dbReference type="EMBL" id="BMIP01000004">
    <property type="protein sequence ID" value="GGD71113.1"/>
    <property type="molecule type" value="Genomic_DNA"/>
</dbReference>
<dbReference type="InterPro" id="IPR021354">
    <property type="entry name" value="DUF2975"/>
</dbReference>
<evidence type="ECO:0000313" key="3">
    <source>
        <dbReference type="Proteomes" id="UP000612349"/>
    </source>
</evidence>
<gene>
    <name evidence="2" type="ORF">GCM10010990_20740</name>
</gene>
<sequence>MTQFRNDPLLAIARFLLTFGLAVTVIALAAIAITIPAIGIFYSQVSAELVANDAPSSAYWVILLMLMLVAGLLVMAFFFIRHLRRIVDTVAQGDPFVPINATRLTSMAWLSLGMFLIAIPIEASGAWLSGAVEHAEMQGQVGVEGSSLFLILTLFILARVFRKGAEMREELEGTV</sequence>
<keyword evidence="1" id="KW-1133">Transmembrane helix</keyword>
<dbReference type="OrthoDB" id="7349915at2"/>
<comment type="caution">
    <text evidence="2">The sequence shown here is derived from an EMBL/GenBank/DDBJ whole genome shotgun (WGS) entry which is preliminary data.</text>
</comment>
<keyword evidence="1" id="KW-0472">Membrane</keyword>
<accession>A0A916Z1A6</accession>
<dbReference type="AlphaFoldDB" id="A0A916Z1A6"/>
<name>A0A916Z1A6_9SPHN</name>
<feature type="transmembrane region" description="Helical" evidence="1">
    <location>
        <begin position="101"/>
        <end position="121"/>
    </location>
</feature>
<evidence type="ECO:0000256" key="1">
    <source>
        <dbReference type="SAM" id="Phobius"/>
    </source>
</evidence>
<feature type="transmembrane region" description="Helical" evidence="1">
    <location>
        <begin position="12"/>
        <end position="38"/>
    </location>
</feature>